<comment type="caution">
    <text evidence="4">The sequence shown here is derived from an EMBL/GenBank/DDBJ whole genome shotgun (WGS) entry which is preliminary data.</text>
</comment>
<name>A0AAW6DKB4_MEDGN</name>
<evidence type="ECO:0000259" key="3">
    <source>
        <dbReference type="Pfam" id="PF02525"/>
    </source>
</evidence>
<evidence type="ECO:0000313" key="4">
    <source>
        <dbReference type="EMBL" id="MDB8688021.1"/>
    </source>
</evidence>
<protein>
    <submittedName>
        <fullName evidence="4">NAD(P)H-dependent oxidoreductase</fullName>
    </submittedName>
</protein>
<dbReference type="SUPFAM" id="SSF52218">
    <property type="entry name" value="Flavoproteins"/>
    <property type="match status" value="1"/>
</dbReference>
<dbReference type="PANTHER" id="PTHR10204:SF34">
    <property type="entry name" value="NAD(P)H DEHYDROGENASE [QUINONE] 1 ISOFORM 1"/>
    <property type="match status" value="1"/>
</dbReference>
<evidence type="ECO:0000256" key="2">
    <source>
        <dbReference type="ARBA" id="ARBA00023002"/>
    </source>
</evidence>
<keyword evidence="2" id="KW-0560">Oxidoreductase</keyword>
<dbReference type="EMBL" id="JAQMLA010000059">
    <property type="protein sequence ID" value="MDB8688021.1"/>
    <property type="molecule type" value="Genomic_DNA"/>
</dbReference>
<dbReference type="RefSeq" id="WP_272108101.1">
    <property type="nucleotide sequence ID" value="NZ_JAQMLA010000059.1"/>
</dbReference>
<dbReference type="Pfam" id="PF02525">
    <property type="entry name" value="Flavodoxin_2"/>
    <property type="match status" value="1"/>
</dbReference>
<comment type="similarity">
    <text evidence="1">Belongs to the NAD(P)H dehydrogenase (quinone) family.</text>
</comment>
<dbReference type="PANTHER" id="PTHR10204">
    <property type="entry name" value="NAD P H OXIDOREDUCTASE-RELATED"/>
    <property type="match status" value="1"/>
</dbReference>
<dbReference type="InterPro" id="IPR029039">
    <property type="entry name" value="Flavoprotein-like_sf"/>
</dbReference>
<feature type="domain" description="Flavodoxin-like fold" evidence="3">
    <location>
        <begin position="1"/>
        <end position="182"/>
    </location>
</feature>
<reference evidence="4" key="1">
    <citation type="submission" date="2023-01" db="EMBL/GenBank/DDBJ databases">
        <title>Human gut microbiome strain richness.</title>
        <authorList>
            <person name="Chen-Liaw A."/>
        </authorList>
    </citation>
    <scope>NUCLEOTIDE SEQUENCE</scope>
    <source>
        <strain evidence="4">RTP21484st1_H11_RTP21484_190118</strain>
    </source>
</reference>
<dbReference type="InterPro" id="IPR051545">
    <property type="entry name" value="NAD(P)H_dehydrogenase_qn"/>
</dbReference>
<dbReference type="InterPro" id="IPR003680">
    <property type="entry name" value="Flavodoxin_fold"/>
</dbReference>
<organism evidence="4 5">
    <name type="scientific">Mediterraneibacter gnavus</name>
    <name type="common">Ruminococcus gnavus</name>
    <dbReference type="NCBI Taxonomy" id="33038"/>
    <lineage>
        <taxon>Bacteria</taxon>
        <taxon>Bacillati</taxon>
        <taxon>Bacillota</taxon>
        <taxon>Clostridia</taxon>
        <taxon>Lachnospirales</taxon>
        <taxon>Lachnospiraceae</taxon>
        <taxon>Mediterraneibacter</taxon>
    </lineage>
</organism>
<evidence type="ECO:0000313" key="5">
    <source>
        <dbReference type="Proteomes" id="UP001212160"/>
    </source>
</evidence>
<accession>A0AAW6DKB4</accession>
<dbReference type="Proteomes" id="UP001212160">
    <property type="component" value="Unassembled WGS sequence"/>
</dbReference>
<proteinExistence type="inferred from homology"/>
<gene>
    <name evidence="4" type="ORF">PNW85_15345</name>
</gene>
<dbReference type="Gene3D" id="3.40.50.360">
    <property type="match status" value="1"/>
</dbReference>
<sequence length="195" mass="22817">MKILIVVCNSHRSSFNHAIAEVVRKIYDKTDNIVYFHDLYEEGFKPILPQKEIDSRTLEKLDIYVKRTCKELIESDVLVFIHPNWWGMPPALMKGWIDRIFRQGVAYKFDALGKAIGLLENKKAYVFNTANTPKEVEEKLYGDPLDNLWKNCILGMCGVTDVERVVFYGVIRSTDEMREKWLLKVQEVLEEEEEI</sequence>
<evidence type="ECO:0000256" key="1">
    <source>
        <dbReference type="ARBA" id="ARBA00006252"/>
    </source>
</evidence>
<dbReference type="AlphaFoldDB" id="A0AAW6DKB4"/>
<dbReference type="GO" id="GO:0005829">
    <property type="term" value="C:cytosol"/>
    <property type="evidence" value="ECO:0007669"/>
    <property type="project" value="TreeGrafter"/>
</dbReference>
<dbReference type="GO" id="GO:0003955">
    <property type="term" value="F:NAD(P)H dehydrogenase (quinone) activity"/>
    <property type="evidence" value="ECO:0007669"/>
    <property type="project" value="TreeGrafter"/>
</dbReference>